<keyword evidence="5 8" id="KW-0812">Transmembrane</keyword>
<comment type="caution">
    <text evidence="10">The sequence shown here is derived from an EMBL/GenBank/DDBJ whole genome shotgun (WGS) entry which is preliminary data.</text>
</comment>
<evidence type="ECO:0000256" key="5">
    <source>
        <dbReference type="ARBA" id="ARBA00022692"/>
    </source>
</evidence>
<comment type="subcellular location">
    <subcellularLocation>
        <location evidence="1">Cell inner membrane</location>
        <topology evidence="1">Multi-pass membrane protein</topology>
    </subcellularLocation>
</comment>
<organism evidence="10 11">
    <name type="scientific">Herbaspirillum lusitanum</name>
    <dbReference type="NCBI Taxonomy" id="213312"/>
    <lineage>
        <taxon>Bacteria</taxon>
        <taxon>Pseudomonadati</taxon>
        <taxon>Pseudomonadota</taxon>
        <taxon>Betaproteobacteria</taxon>
        <taxon>Burkholderiales</taxon>
        <taxon>Oxalobacteraceae</taxon>
        <taxon>Herbaspirillum</taxon>
    </lineage>
</organism>
<feature type="transmembrane region" description="Helical" evidence="8">
    <location>
        <begin position="338"/>
        <end position="358"/>
    </location>
</feature>
<dbReference type="Gene3D" id="1.20.81.30">
    <property type="entry name" value="Type II secretion system (T2SS), domain F"/>
    <property type="match status" value="2"/>
</dbReference>
<dbReference type="RefSeq" id="WP_408157632.1">
    <property type="nucleotide sequence ID" value="NZ_JAQQFM010000004.1"/>
</dbReference>
<dbReference type="Pfam" id="PF00482">
    <property type="entry name" value="T2SSF"/>
    <property type="match status" value="2"/>
</dbReference>
<dbReference type="Proteomes" id="UP001629246">
    <property type="component" value="Unassembled WGS sequence"/>
</dbReference>
<name>A0ABW9A755_9BURK</name>
<dbReference type="PANTHER" id="PTHR30012">
    <property type="entry name" value="GENERAL SECRETION PATHWAY PROTEIN"/>
    <property type="match status" value="1"/>
</dbReference>
<dbReference type="InterPro" id="IPR042094">
    <property type="entry name" value="T2SS_GspF_sf"/>
</dbReference>
<evidence type="ECO:0000313" key="11">
    <source>
        <dbReference type="Proteomes" id="UP001629246"/>
    </source>
</evidence>
<accession>A0ABW9A755</accession>
<feature type="domain" description="Type II secretion system protein GspF" evidence="9">
    <location>
        <begin position="87"/>
        <end position="210"/>
    </location>
</feature>
<keyword evidence="6 8" id="KW-1133">Transmembrane helix</keyword>
<feature type="domain" description="Type II secretion system protein GspF" evidence="9">
    <location>
        <begin position="291"/>
        <end position="413"/>
    </location>
</feature>
<evidence type="ECO:0000256" key="1">
    <source>
        <dbReference type="ARBA" id="ARBA00004429"/>
    </source>
</evidence>
<sequence length="421" mass="45331">MQNAAPSKHPPQERQNTGHLFVWRGRDRSGKPMQGELQAAGPAQARAALRRQGLEIDSIHAAGSGANARRLQKQHSARISDKQITMFTRQLATMLQSGVALLQAFDIALRGESNPALAQILATVRADVEQGEGLHQAFRKHPQHFDTLFCNLLESAEQAGMLDDMLTRLAEHKEKSLALKRRIRAALTYPAAVVAVAMAITAIIMLWVVPAFKQIFASFGAELPLLTKLVMGLSTFMLAHWLVLLYGMGAAAFGAMHAWRTLPGLRGRFQRASLRLPLFGALLRQAAIARWSRTLATLIAAGVPLIDALQSVTGAAGNVLYADGTQLIRRRVKDGDSLHAAMAASALFPALATQMVAIGEESGALDHMLSKVAELHEAEVDAAVSALTSLMEPIIMAVLGLLIGGLVLAMYLPIFQMGSVV</sequence>
<evidence type="ECO:0000256" key="4">
    <source>
        <dbReference type="ARBA" id="ARBA00022519"/>
    </source>
</evidence>
<evidence type="ECO:0000313" key="10">
    <source>
        <dbReference type="EMBL" id="MFL9924723.1"/>
    </source>
</evidence>
<evidence type="ECO:0000259" key="9">
    <source>
        <dbReference type="Pfam" id="PF00482"/>
    </source>
</evidence>
<gene>
    <name evidence="10" type="ORF">PQR62_10635</name>
</gene>
<keyword evidence="7 8" id="KW-0472">Membrane</keyword>
<reference evidence="10 11" key="1">
    <citation type="journal article" date="2024" name="Chem. Sci.">
        <title>Discovery of megapolipeptins by genome mining of a Burkholderiales bacteria collection.</title>
        <authorList>
            <person name="Paulo B.S."/>
            <person name="Recchia M.J.J."/>
            <person name="Lee S."/>
            <person name="Fergusson C.H."/>
            <person name="Romanowski S.B."/>
            <person name="Hernandez A."/>
            <person name="Krull N."/>
            <person name="Liu D.Y."/>
            <person name="Cavanagh H."/>
            <person name="Bos A."/>
            <person name="Gray C.A."/>
            <person name="Murphy B.T."/>
            <person name="Linington R.G."/>
            <person name="Eustaquio A.S."/>
        </authorList>
    </citation>
    <scope>NUCLEOTIDE SEQUENCE [LARGE SCALE GENOMIC DNA]</scope>
    <source>
        <strain evidence="10 11">RL21-008-BIB-A</strain>
    </source>
</reference>
<keyword evidence="4" id="KW-0997">Cell inner membrane</keyword>
<evidence type="ECO:0000256" key="3">
    <source>
        <dbReference type="ARBA" id="ARBA00022475"/>
    </source>
</evidence>
<dbReference type="InterPro" id="IPR018076">
    <property type="entry name" value="T2SS_GspF_dom"/>
</dbReference>
<evidence type="ECO:0000256" key="2">
    <source>
        <dbReference type="ARBA" id="ARBA00005745"/>
    </source>
</evidence>
<feature type="transmembrane region" description="Helical" evidence="8">
    <location>
        <begin position="186"/>
        <end position="209"/>
    </location>
</feature>
<dbReference type="PANTHER" id="PTHR30012:SF7">
    <property type="entry name" value="PROTEIN TRANSPORT PROTEIN HOFC HOMOLOG"/>
    <property type="match status" value="1"/>
</dbReference>
<dbReference type="InterPro" id="IPR003004">
    <property type="entry name" value="GspF/PilC"/>
</dbReference>
<feature type="transmembrane region" description="Helical" evidence="8">
    <location>
        <begin position="229"/>
        <end position="259"/>
    </location>
</feature>
<comment type="similarity">
    <text evidence="2">Belongs to the GSP F family.</text>
</comment>
<keyword evidence="11" id="KW-1185">Reference proteome</keyword>
<dbReference type="PRINTS" id="PR00812">
    <property type="entry name" value="BCTERIALGSPF"/>
</dbReference>
<proteinExistence type="inferred from homology"/>
<evidence type="ECO:0000256" key="6">
    <source>
        <dbReference type="ARBA" id="ARBA00022989"/>
    </source>
</evidence>
<evidence type="ECO:0000256" key="7">
    <source>
        <dbReference type="ARBA" id="ARBA00023136"/>
    </source>
</evidence>
<protein>
    <submittedName>
        <fullName evidence="10">Type II secretion system F family protein</fullName>
    </submittedName>
</protein>
<feature type="transmembrane region" description="Helical" evidence="8">
    <location>
        <begin position="394"/>
        <end position="415"/>
    </location>
</feature>
<keyword evidence="3" id="KW-1003">Cell membrane</keyword>
<evidence type="ECO:0000256" key="8">
    <source>
        <dbReference type="SAM" id="Phobius"/>
    </source>
</evidence>
<dbReference type="EMBL" id="JAQQFM010000004">
    <property type="protein sequence ID" value="MFL9924723.1"/>
    <property type="molecule type" value="Genomic_DNA"/>
</dbReference>